<evidence type="ECO:0000313" key="7">
    <source>
        <dbReference type="Proteomes" id="UP000252707"/>
    </source>
</evidence>
<sequence>MSETFRGGCLCGGVRYEIRGEPVRFYHCHCSRCRRATGTGHASNLMVRLGSAAWVKGEELVRRYKVPEAERFTTAFCGTCGGQLPRLLTEMNVAVIPAGSLDQAPSIVPQARIFWDSRAEWSCAAGDLPVHPENPPRQDDPRAR</sequence>
<evidence type="ECO:0000256" key="3">
    <source>
        <dbReference type="ARBA" id="ARBA00022833"/>
    </source>
</evidence>
<keyword evidence="3" id="KW-0862">Zinc</keyword>
<dbReference type="PANTHER" id="PTHR33337">
    <property type="entry name" value="GFA DOMAIN-CONTAINING PROTEIN"/>
    <property type="match status" value="1"/>
</dbReference>
<reference evidence="6 7" key="1">
    <citation type="submission" date="2018-07" db="EMBL/GenBank/DDBJ databases">
        <title>Genomic Encyclopedia of Type Strains, Phase IV (KMG-IV): sequencing the most valuable type-strain genomes for metagenomic binning, comparative biology and taxonomic classification.</title>
        <authorList>
            <person name="Goeker M."/>
        </authorList>
    </citation>
    <scope>NUCLEOTIDE SEQUENCE [LARGE SCALE GENOMIC DNA]</scope>
    <source>
        <strain evidence="6 7">DSM 26407</strain>
    </source>
</reference>
<dbReference type="GO" id="GO:0016846">
    <property type="term" value="F:carbon-sulfur lyase activity"/>
    <property type="evidence" value="ECO:0007669"/>
    <property type="project" value="InterPro"/>
</dbReference>
<keyword evidence="2" id="KW-0479">Metal-binding</keyword>
<comment type="similarity">
    <text evidence="1">Belongs to the Gfa family.</text>
</comment>
<keyword evidence="7" id="KW-1185">Reference proteome</keyword>
<gene>
    <name evidence="6" type="ORF">DFQ59_1191</name>
</gene>
<comment type="caution">
    <text evidence="6">The sequence shown here is derived from an EMBL/GenBank/DDBJ whole genome shotgun (WGS) entry which is preliminary data.</text>
</comment>
<dbReference type="OrthoDB" id="4188830at2"/>
<evidence type="ECO:0000256" key="4">
    <source>
        <dbReference type="ARBA" id="ARBA00023239"/>
    </source>
</evidence>
<dbReference type="Proteomes" id="UP000252707">
    <property type="component" value="Unassembled WGS sequence"/>
</dbReference>
<evidence type="ECO:0000313" key="6">
    <source>
        <dbReference type="EMBL" id="RCX21984.1"/>
    </source>
</evidence>
<proteinExistence type="inferred from homology"/>
<evidence type="ECO:0000259" key="5">
    <source>
        <dbReference type="PROSITE" id="PS51891"/>
    </source>
</evidence>
<dbReference type="InterPro" id="IPR006913">
    <property type="entry name" value="CENP-V/GFA"/>
</dbReference>
<dbReference type="EMBL" id="QPJY01000019">
    <property type="protein sequence ID" value="RCX21984.1"/>
    <property type="molecule type" value="Genomic_DNA"/>
</dbReference>
<keyword evidence="4" id="KW-0456">Lyase</keyword>
<evidence type="ECO:0000256" key="1">
    <source>
        <dbReference type="ARBA" id="ARBA00005495"/>
    </source>
</evidence>
<accession>A0A369BQV7</accession>
<dbReference type="PROSITE" id="PS51891">
    <property type="entry name" value="CENP_V_GFA"/>
    <property type="match status" value="1"/>
</dbReference>
<dbReference type="InterPro" id="IPR011057">
    <property type="entry name" value="Mss4-like_sf"/>
</dbReference>
<dbReference type="Gene3D" id="3.90.1590.10">
    <property type="entry name" value="glutathione-dependent formaldehyde- activating enzyme (gfa)"/>
    <property type="match status" value="1"/>
</dbReference>
<dbReference type="PANTHER" id="PTHR33337:SF40">
    <property type="entry name" value="CENP-V_GFA DOMAIN-CONTAINING PROTEIN-RELATED"/>
    <property type="match status" value="1"/>
</dbReference>
<organism evidence="6 7">
    <name type="scientific">Thioalbus denitrificans</name>
    <dbReference type="NCBI Taxonomy" id="547122"/>
    <lineage>
        <taxon>Bacteria</taxon>
        <taxon>Pseudomonadati</taxon>
        <taxon>Pseudomonadota</taxon>
        <taxon>Gammaproteobacteria</taxon>
        <taxon>Chromatiales</taxon>
        <taxon>Ectothiorhodospiraceae</taxon>
        <taxon>Thioalbus</taxon>
    </lineage>
</organism>
<dbReference type="Pfam" id="PF04828">
    <property type="entry name" value="GFA"/>
    <property type="match status" value="1"/>
</dbReference>
<dbReference type="SUPFAM" id="SSF51316">
    <property type="entry name" value="Mss4-like"/>
    <property type="match status" value="1"/>
</dbReference>
<dbReference type="GO" id="GO:0046872">
    <property type="term" value="F:metal ion binding"/>
    <property type="evidence" value="ECO:0007669"/>
    <property type="project" value="UniProtKB-KW"/>
</dbReference>
<protein>
    <recommendedName>
        <fullName evidence="5">CENP-V/GFA domain-containing protein</fullName>
    </recommendedName>
</protein>
<dbReference type="AlphaFoldDB" id="A0A369BQV7"/>
<name>A0A369BQV7_9GAMM</name>
<feature type="domain" description="CENP-V/GFA" evidence="5">
    <location>
        <begin position="5"/>
        <end position="116"/>
    </location>
</feature>
<evidence type="ECO:0000256" key="2">
    <source>
        <dbReference type="ARBA" id="ARBA00022723"/>
    </source>
</evidence>